<dbReference type="EMBL" id="JANCNS010000002">
    <property type="protein sequence ID" value="MCP9199776.1"/>
    <property type="molecule type" value="Genomic_DNA"/>
</dbReference>
<dbReference type="GO" id="GO:0003677">
    <property type="term" value="F:DNA binding"/>
    <property type="evidence" value="ECO:0007669"/>
    <property type="project" value="UniProtKB-KW"/>
</dbReference>
<dbReference type="AlphaFoldDB" id="A0A9X2I990"/>
<proteinExistence type="predicted"/>
<dbReference type="Proteomes" id="UP001155280">
    <property type="component" value="Unassembled WGS sequence"/>
</dbReference>
<sequence length="228" mass="26805">MKQFFHDIKISVNEKIYVKDPESTELGQRIVENAILLIHEIGFENFTFRKLGTKIKSNESSIYRYFENKHKLLVYLTSWYWGWKEYQLIFATHSLTDPNKRLLSAIEVVTKTVQEDASFSHINEVALNQIIINESSKSYLTKEVDTENREGYFLVYKRLVKRLKEMIAEVNPDYPYPGSLASMIIDGSLHQHFIKDHFTSITDCNEKVSPTIYFHDLVMRILKIEENV</sequence>
<organism evidence="3 4">
    <name type="scientific">Christiangramia oceanisediminis</name>
    <dbReference type="NCBI Taxonomy" id="2920386"/>
    <lineage>
        <taxon>Bacteria</taxon>
        <taxon>Pseudomonadati</taxon>
        <taxon>Bacteroidota</taxon>
        <taxon>Flavobacteriia</taxon>
        <taxon>Flavobacteriales</taxon>
        <taxon>Flavobacteriaceae</taxon>
        <taxon>Christiangramia</taxon>
    </lineage>
</organism>
<dbReference type="RefSeq" id="WP_241551590.1">
    <property type="nucleotide sequence ID" value="NZ_JANCNS010000002.1"/>
</dbReference>
<dbReference type="Gene3D" id="1.10.357.10">
    <property type="entry name" value="Tetracycline Repressor, domain 2"/>
    <property type="match status" value="1"/>
</dbReference>
<comment type="caution">
    <text evidence="3">The sequence shown here is derived from an EMBL/GenBank/DDBJ whole genome shotgun (WGS) entry which is preliminary data.</text>
</comment>
<accession>A0A9X2I990</accession>
<name>A0A9X2I990_9FLAO</name>
<evidence type="ECO:0000313" key="3">
    <source>
        <dbReference type="EMBL" id="MCP9199776.1"/>
    </source>
</evidence>
<keyword evidence="4" id="KW-1185">Reference proteome</keyword>
<dbReference type="InterPro" id="IPR009057">
    <property type="entry name" value="Homeodomain-like_sf"/>
</dbReference>
<evidence type="ECO:0000256" key="1">
    <source>
        <dbReference type="ARBA" id="ARBA00023125"/>
    </source>
</evidence>
<keyword evidence="1" id="KW-0238">DNA-binding</keyword>
<dbReference type="SUPFAM" id="SSF46689">
    <property type="entry name" value="Homeodomain-like"/>
    <property type="match status" value="1"/>
</dbReference>
<reference evidence="3" key="1">
    <citation type="submission" date="2022-07" db="EMBL/GenBank/DDBJ databases">
        <title>Gramela sediminis sp. nov., isolated from deep-sea sediment of the Indian Ocean.</title>
        <authorList>
            <person name="Shi H."/>
        </authorList>
    </citation>
    <scope>NUCLEOTIDE SEQUENCE</scope>
    <source>
        <strain evidence="3">GC03-9</strain>
    </source>
</reference>
<protein>
    <submittedName>
        <fullName evidence="3">TetR/AcrR family transcriptional regulator</fullName>
    </submittedName>
</protein>
<dbReference type="InterPro" id="IPR001647">
    <property type="entry name" value="HTH_TetR"/>
</dbReference>
<evidence type="ECO:0000259" key="2">
    <source>
        <dbReference type="Pfam" id="PF00440"/>
    </source>
</evidence>
<dbReference type="Pfam" id="PF00440">
    <property type="entry name" value="TetR_N"/>
    <property type="match status" value="1"/>
</dbReference>
<gene>
    <name evidence="3" type="ORF">MKO06_07665</name>
</gene>
<feature type="domain" description="HTH tetR-type" evidence="2">
    <location>
        <begin position="30"/>
        <end position="74"/>
    </location>
</feature>
<evidence type="ECO:0000313" key="4">
    <source>
        <dbReference type="Proteomes" id="UP001155280"/>
    </source>
</evidence>